<dbReference type="EMBL" id="NGKW01000001">
    <property type="protein sequence ID" value="OTN96214.1"/>
    <property type="molecule type" value="Genomic_DNA"/>
</dbReference>
<dbReference type="RefSeq" id="WP_083314606.1">
    <property type="nucleotide sequence ID" value="NZ_JAOCXV010000003.1"/>
</dbReference>
<dbReference type="GO" id="GO:0004553">
    <property type="term" value="F:hydrolase activity, hydrolyzing O-glycosyl compounds"/>
    <property type="evidence" value="ECO:0007669"/>
    <property type="project" value="InterPro"/>
</dbReference>
<dbReference type="Gene3D" id="2.115.10.20">
    <property type="entry name" value="Glycosyl hydrolase domain, family 43"/>
    <property type="match status" value="1"/>
</dbReference>
<protein>
    <submittedName>
        <fullName evidence="6">Alpha-L-arabinofuranosidase II</fullName>
    </submittedName>
</protein>
<gene>
    <name evidence="6" type="ORF">A5810_000547</name>
</gene>
<evidence type="ECO:0000256" key="5">
    <source>
        <dbReference type="RuleBase" id="RU361187"/>
    </source>
</evidence>
<organism evidence="6 7">
    <name type="scientific">Enterococcus faecium</name>
    <name type="common">Streptococcus faecium</name>
    <dbReference type="NCBI Taxonomy" id="1352"/>
    <lineage>
        <taxon>Bacteria</taxon>
        <taxon>Bacillati</taxon>
        <taxon>Bacillota</taxon>
        <taxon>Bacilli</taxon>
        <taxon>Lactobacillales</taxon>
        <taxon>Enterococcaceae</taxon>
        <taxon>Enterococcus</taxon>
    </lineage>
</organism>
<dbReference type="InterPro" id="IPR006710">
    <property type="entry name" value="Glyco_hydro_43"/>
</dbReference>
<evidence type="ECO:0000256" key="1">
    <source>
        <dbReference type="ARBA" id="ARBA00009865"/>
    </source>
</evidence>
<name>A0A242BL48_ENTFC</name>
<dbReference type="InterPro" id="IPR016828">
    <property type="entry name" value="Alpha-L-arabinofuranosidase"/>
</dbReference>
<evidence type="ECO:0000313" key="6">
    <source>
        <dbReference type="EMBL" id="OTN96214.1"/>
    </source>
</evidence>
<dbReference type="Pfam" id="PF04616">
    <property type="entry name" value="Glyco_hydro_43"/>
    <property type="match status" value="1"/>
</dbReference>
<evidence type="ECO:0000313" key="7">
    <source>
        <dbReference type="Proteomes" id="UP000194885"/>
    </source>
</evidence>
<dbReference type="PANTHER" id="PTHR43817">
    <property type="entry name" value="GLYCOSYL HYDROLASE"/>
    <property type="match status" value="1"/>
</dbReference>
<dbReference type="GO" id="GO:0005975">
    <property type="term" value="P:carbohydrate metabolic process"/>
    <property type="evidence" value="ECO:0007669"/>
    <property type="project" value="InterPro"/>
</dbReference>
<evidence type="ECO:0000256" key="2">
    <source>
        <dbReference type="ARBA" id="ARBA00022729"/>
    </source>
</evidence>
<dbReference type="PIRSF" id="PIRSF025414">
    <property type="entry name" value="Alpha-L-arabinofuranosidase"/>
    <property type="match status" value="1"/>
</dbReference>
<keyword evidence="3 5" id="KW-0378">Hydrolase</keyword>
<comment type="similarity">
    <text evidence="1 5">Belongs to the glycosyl hydrolase 43 family.</text>
</comment>
<accession>A0A242BL48</accession>
<dbReference type="SUPFAM" id="SSF75005">
    <property type="entry name" value="Arabinanase/levansucrase/invertase"/>
    <property type="match status" value="1"/>
</dbReference>
<dbReference type="PANTHER" id="PTHR43817:SF1">
    <property type="entry name" value="HYDROLASE, FAMILY 43, PUTATIVE (AFU_ORTHOLOGUE AFUA_3G01660)-RELATED"/>
    <property type="match status" value="1"/>
</dbReference>
<dbReference type="Proteomes" id="UP000194885">
    <property type="component" value="Unassembled WGS sequence"/>
</dbReference>
<sequence length="333" mass="38848">MTVEVQEEVKIKEMNENYQKPLIIQRADPFIYKHEDGYYYFIASVPSYDRIELRRSRTIAGLAYATPRTIWRKHETGEMSKLIWAPEIHYIAGKWYIYFAATHTEEIIDGLFTHRMYCLECEAQDPMVDENWHEKGQVVSHLDTFCLDATVFEHNNHLYYVWAQKDNAIEGNSNLYIAEMTNPWTLKTEPVMLTKPEFEWECKGFKVNEGPAVLMRNGKIFITYSASATDENYCMGMIYADLESDLLKRENWTKVTEPVFQSDLSTQQYGPGHNSFTIAEDGETDILVYHCRDYTEIKGDPLYDPNRHTKVQAFGWGNDGFPIFGKPLPYLND</sequence>
<dbReference type="CDD" id="cd18817">
    <property type="entry name" value="GH43f_LbAraf43-like"/>
    <property type="match status" value="1"/>
</dbReference>
<dbReference type="AlphaFoldDB" id="A0A242BL48"/>
<keyword evidence="2" id="KW-0732">Signal</keyword>
<comment type="caution">
    <text evidence="6">The sequence shown here is derived from an EMBL/GenBank/DDBJ whole genome shotgun (WGS) entry which is preliminary data.</text>
</comment>
<evidence type="ECO:0000256" key="4">
    <source>
        <dbReference type="ARBA" id="ARBA00023295"/>
    </source>
</evidence>
<reference evidence="6 7" key="1">
    <citation type="submission" date="2017-05" db="EMBL/GenBank/DDBJ databases">
        <title>The Genome Sequence of Enterococcus faecium 7H8_DIV0219.</title>
        <authorList>
            <consortium name="The Broad Institute Genomics Platform"/>
            <consortium name="The Broad Institute Genomic Center for Infectious Diseases"/>
            <person name="Earl A."/>
            <person name="Manson A."/>
            <person name="Schwartman J."/>
            <person name="Gilmore M."/>
            <person name="Abouelleil A."/>
            <person name="Cao P."/>
            <person name="Chapman S."/>
            <person name="Cusick C."/>
            <person name="Shea T."/>
            <person name="Young S."/>
            <person name="Neafsey D."/>
            <person name="Nusbaum C."/>
            <person name="Birren B."/>
        </authorList>
    </citation>
    <scope>NUCLEOTIDE SEQUENCE [LARGE SCALE GENOMIC DNA]</scope>
    <source>
        <strain evidence="6 7">7H8_DIV0219</strain>
    </source>
</reference>
<dbReference type="InterPro" id="IPR023296">
    <property type="entry name" value="Glyco_hydro_beta-prop_sf"/>
</dbReference>
<keyword evidence="4 5" id="KW-0326">Glycosidase</keyword>
<evidence type="ECO:0000256" key="3">
    <source>
        <dbReference type="ARBA" id="ARBA00022801"/>
    </source>
</evidence>
<proteinExistence type="inferred from homology"/>